<dbReference type="Pfam" id="PF00072">
    <property type="entry name" value="Response_reg"/>
    <property type="match status" value="1"/>
</dbReference>
<dbReference type="SUPFAM" id="SSF47384">
    <property type="entry name" value="Homodimeric domain of signal transducing histidine kinase"/>
    <property type="match status" value="1"/>
</dbReference>
<evidence type="ECO:0000256" key="6">
    <source>
        <dbReference type="ARBA" id="ARBA00022741"/>
    </source>
</evidence>
<keyword evidence="4 11" id="KW-0597">Phosphoprotein</keyword>
<dbReference type="PRINTS" id="PR00344">
    <property type="entry name" value="BCTRLSENSOR"/>
</dbReference>
<dbReference type="SMART" id="SM00388">
    <property type="entry name" value="HisKA"/>
    <property type="match status" value="1"/>
</dbReference>
<evidence type="ECO:0000256" key="5">
    <source>
        <dbReference type="ARBA" id="ARBA00022679"/>
    </source>
</evidence>
<evidence type="ECO:0000256" key="11">
    <source>
        <dbReference type="PROSITE-ProRule" id="PRU00169"/>
    </source>
</evidence>
<dbReference type="InterPro" id="IPR003661">
    <property type="entry name" value="HisK_dim/P_dom"/>
</dbReference>
<evidence type="ECO:0000313" key="14">
    <source>
        <dbReference type="EMBL" id="SHH36062.1"/>
    </source>
</evidence>
<feature type="domain" description="Histidine kinase" evidence="12">
    <location>
        <begin position="351"/>
        <end position="563"/>
    </location>
</feature>
<dbReference type="PROSITE" id="PS50110">
    <property type="entry name" value="RESPONSE_REGULATORY"/>
    <property type="match status" value="1"/>
</dbReference>
<evidence type="ECO:0000313" key="15">
    <source>
        <dbReference type="Proteomes" id="UP000242520"/>
    </source>
</evidence>
<dbReference type="SUPFAM" id="SSF55874">
    <property type="entry name" value="ATPase domain of HSP90 chaperone/DNA topoisomerase II/histidine kinase"/>
    <property type="match status" value="1"/>
</dbReference>
<reference evidence="15" key="1">
    <citation type="submission" date="2016-11" db="EMBL/GenBank/DDBJ databases">
        <authorList>
            <person name="Varghese N."/>
            <person name="Submissions S."/>
        </authorList>
    </citation>
    <scope>NUCLEOTIDE SEQUENCE [LARGE SCALE GENOMIC DNA]</scope>
    <source>
        <strain evidence="15">DSM 15285</strain>
    </source>
</reference>
<comment type="catalytic activity">
    <reaction evidence="1">
        <text>ATP + protein L-histidine = ADP + protein N-phospho-L-histidine.</text>
        <dbReference type="EC" id="2.7.13.3"/>
    </reaction>
</comment>
<name>A0A1M5SBQ8_9FIRM</name>
<dbReference type="InterPro" id="IPR036890">
    <property type="entry name" value="HATPase_C_sf"/>
</dbReference>
<dbReference type="PANTHER" id="PTHR43065">
    <property type="entry name" value="SENSOR HISTIDINE KINASE"/>
    <property type="match status" value="1"/>
</dbReference>
<keyword evidence="7 14" id="KW-0418">Kinase</keyword>
<dbReference type="CDD" id="cd17546">
    <property type="entry name" value="REC_hyHK_CKI1_RcsC-like"/>
    <property type="match status" value="1"/>
</dbReference>
<evidence type="ECO:0000256" key="3">
    <source>
        <dbReference type="ARBA" id="ARBA00018672"/>
    </source>
</evidence>
<dbReference type="InterPro" id="IPR036097">
    <property type="entry name" value="HisK_dim/P_sf"/>
</dbReference>
<dbReference type="SMART" id="SM00387">
    <property type="entry name" value="HATPase_c"/>
    <property type="match status" value="1"/>
</dbReference>
<keyword evidence="5" id="KW-0808">Transferase</keyword>
<dbReference type="Proteomes" id="UP000242520">
    <property type="component" value="Unassembled WGS sequence"/>
</dbReference>
<dbReference type="RefSeq" id="WP_143145408.1">
    <property type="nucleotide sequence ID" value="NZ_FQXH01000019.1"/>
</dbReference>
<dbReference type="Pfam" id="PF02518">
    <property type="entry name" value="HATPase_c"/>
    <property type="match status" value="1"/>
</dbReference>
<evidence type="ECO:0000256" key="9">
    <source>
        <dbReference type="ARBA" id="ARBA00023012"/>
    </source>
</evidence>
<feature type="domain" description="Response regulatory" evidence="13">
    <location>
        <begin position="582"/>
        <end position="694"/>
    </location>
</feature>
<dbReference type="AlphaFoldDB" id="A0A1M5SBQ8"/>
<proteinExistence type="predicted"/>
<dbReference type="PROSITE" id="PS50109">
    <property type="entry name" value="HIS_KIN"/>
    <property type="match status" value="1"/>
</dbReference>
<protein>
    <recommendedName>
        <fullName evidence="3">Stage 0 sporulation protein A homolog</fullName>
        <ecNumber evidence="2">2.7.13.3</ecNumber>
    </recommendedName>
</protein>
<keyword evidence="9" id="KW-0902">Two-component regulatory system</keyword>
<dbReference type="OrthoDB" id="446411at2"/>
<dbReference type="EC" id="2.7.13.3" evidence="2"/>
<dbReference type="GO" id="GO:0005524">
    <property type="term" value="F:ATP binding"/>
    <property type="evidence" value="ECO:0007669"/>
    <property type="project" value="UniProtKB-KW"/>
</dbReference>
<evidence type="ECO:0000259" key="12">
    <source>
        <dbReference type="PROSITE" id="PS50109"/>
    </source>
</evidence>
<evidence type="ECO:0000256" key="10">
    <source>
        <dbReference type="ARBA" id="ARBA00024867"/>
    </source>
</evidence>
<dbReference type="STRING" id="1123350.SAMN02744040_01701"/>
<evidence type="ECO:0000259" key="13">
    <source>
        <dbReference type="PROSITE" id="PS50110"/>
    </source>
</evidence>
<dbReference type="Gene3D" id="3.30.565.10">
    <property type="entry name" value="Histidine kinase-like ATPase, C-terminal domain"/>
    <property type="match status" value="1"/>
</dbReference>
<dbReference type="InterPro" id="IPR004358">
    <property type="entry name" value="Sig_transdc_His_kin-like_C"/>
</dbReference>
<dbReference type="SMART" id="SM00448">
    <property type="entry name" value="REC"/>
    <property type="match status" value="1"/>
</dbReference>
<accession>A0A1M5SBQ8</accession>
<organism evidence="14 15">
    <name type="scientific">Tepidibacter thalassicus DSM 15285</name>
    <dbReference type="NCBI Taxonomy" id="1123350"/>
    <lineage>
        <taxon>Bacteria</taxon>
        <taxon>Bacillati</taxon>
        <taxon>Bacillota</taxon>
        <taxon>Clostridia</taxon>
        <taxon>Peptostreptococcales</taxon>
        <taxon>Peptostreptococcaceae</taxon>
        <taxon>Tepidibacter</taxon>
    </lineage>
</organism>
<dbReference type="InterPro" id="IPR005467">
    <property type="entry name" value="His_kinase_dom"/>
</dbReference>
<evidence type="ECO:0000256" key="4">
    <source>
        <dbReference type="ARBA" id="ARBA00022553"/>
    </source>
</evidence>
<dbReference type="GO" id="GO:0000155">
    <property type="term" value="F:phosphorelay sensor kinase activity"/>
    <property type="evidence" value="ECO:0007669"/>
    <property type="project" value="InterPro"/>
</dbReference>
<dbReference type="SUPFAM" id="SSF52172">
    <property type="entry name" value="CheY-like"/>
    <property type="match status" value="1"/>
</dbReference>
<dbReference type="Gene3D" id="3.40.50.2300">
    <property type="match status" value="1"/>
</dbReference>
<dbReference type="InterPro" id="IPR011006">
    <property type="entry name" value="CheY-like_superfamily"/>
</dbReference>
<feature type="modified residue" description="4-aspartylphosphate" evidence="11">
    <location>
        <position position="631"/>
    </location>
</feature>
<evidence type="ECO:0000256" key="8">
    <source>
        <dbReference type="ARBA" id="ARBA00022840"/>
    </source>
</evidence>
<keyword evidence="8" id="KW-0067">ATP-binding</keyword>
<dbReference type="PANTHER" id="PTHR43065:SF46">
    <property type="entry name" value="C4-DICARBOXYLATE TRANSPORT SENSOR PROTEIN DCTB"/>
    <property type="match status" value="1"/>
</dbReference>
<dbReference type="InterPro" id="IPR003594">
    <property type="entry name" value="HATPase_dom"/>
</dbReference>
<dbReference type="Gene3D" id="1.10.287.130">
    <property type="match status" value="1"/>
</dbReference>
<gene>
    <name evidence="14" type="ORF">SAMN02744040_01701</name>
</gene>
<keyword evidence="6" id="KW-0547">Nucleotide-binding</keyword>
<dbReference type="InterPro" id="IPR001789">
    <property type="entry name" value="Sig_transdc_resp-reg_receiver"/>
</dbReference>
<keyword evidence="15" id="KW-1185">Reference proteome</keyword>
<dbReference type="EMBL" id="FQXH01000019">
    <property type="protein sequence ID" value="SHH36062.1"/>
    <property type="molecule type" value="Genomic_DNA"/>
</dbReference>
<comment type="function">
    <text evidence="10">May play the central regulatory role in sporulation. It may be an element of the effector pathway responsible for the activation of sporulation genes in response to nutritional stress. Spo0A may act in concert with spo0H (a sigma factor) to control the expression of some genes that are critical to the sporulation process.</text>
</comment>
<evidence type="ECO:0000256" key="2">
    <source>
        <dbReference type="ARBA" id="ARBA00012438"/>
    </source>
</evidence>
<evidence type="ECO:0000256" key="7">
    <source>
        <dbReference type="ARBA" id="ARBA00022777"/>
    </source>
</evidence>
<sequence>MSICRRLKFATELQNIMILSTKLERDFSVISRYLNLILKKEGRIVVVVDKIYLDSILKNFKNYVFRLNEHINSNKLVIVECEKFIENIELFSILKKESLDLGYEKVRIVGICTRELNTKVELIKKAVKENYEYLCYYNVLDLSIDDLLKLSSYYNGILFEDEETVEIYSNKRIKELSLILESIQSSVKAKKNTYDNIKDLEKLNSFLTNVSKINSLDDFLKNFLELVINITDACGGGILTKSEGENFYISHKVGEFCRCIESNINLKLNENEFVEKINLEDKTMLFLNINEFTIIYLCFNENKPYYKNKDILEIYVSSARNIVNAFLEKIKNDSIISQNEKLKALGEIYNGVAHDFNNILATISGYVDLALVKNQDKTVRNYLEIIKRASLDGAEMLRRIQEFTKDIKEGDKQFFDLDRIIKIALNMLSPKIEEKCMSGISITVNKDLKGIGNIKGREFEIREVIINILNNAVDAMPNGGEIYVRTYNVENNIFVEIEDTGEGIPKSILPRIFDPFFSTKGVNGNGIGLSVSYKIIKDHGGTIEVESEEGKGTRFVFSLPVELEEFSSFDLIDEECEHIDCKILVVDDKIPVAKATGEILKSMGKEVDICFSGTEALRKLNEKKYDLIISDLAMPNLNGIELAQKIKEVYKDIRFVLMTGWLGDIGDYNSDTIDYILEKPFGIEEIKKILQMFN</sequence>
<evidence type="ECO:0000256" key="1">
    <source>
        <dbReference type="ARBA" id="ARBA00000085"/>
    </source>
</evidence>